<proteinExistence type="predicted"/>
<feature type="coiled-coil region" evidence="1">
    <location>
        <begin position="289"/>
        <end position="323"/>
    </location>
</feature>
<accession>A0ABN7WJB8</accession>
<feature type="non-terminal residue" evidence="2">
    <location>
        <position position="1"/>
    </location>
</feature>
<keyword evidence="3" id="KW-1185">Reference proteome</keyword>
<gene>
    <name evidence="2" type="ORF">GMARGA_LOCUS30920</name>
</gene>
<comment type="caution">
    <text evidence="2">The sequence shown here is derived from an EMBL/GenBank/DDBJ whole genome shotgun (WGS) entry which is preliminary data.</text>
</comment>
<dbReference type="EMBL" id="CAJVQB010044768">
    <property type="protein sequence ID" value="CAG8832129.1"/>
    <property type="molecule type" value="Genomic_DNA"/>
</dbReference>
<organism evidence="2 3">
    <name type="scientific">Gigaspora margarita</name>
    <dbReference type="NCBI Taxonomy" id="4874"/>
    <lineage>
        <taxon>Eukaryota</taxon>
        <taxon>Fungi</taxon>
        <taxon>Fungi incertae sedis</taxon>
        <taxon>Mucoromycota</taxon>
        <taxon>Glomeromycotina</taxon>
        <taxon>Glomeromycetes</taxon>
        <taxon>Diversisporales</taxon>
        <taxon>Gigasporaceae</taxon>
        <taxon>Gigaspora</taxon>
    </lineage>
</organism>
<dbReference type="Proteomes" id="UP000789901">
    <property type="component" value="Unassembled WGS sequence"/>
</dbReference>
<feature type="non-terminal residue" evidence="2">
    <location>
        <position position="362"/>
    </location>
</feature>
<sequence>IVARELFPETHFWQCHYHALMASQNIPTPIDSLQWALSGILDLMSFLCPYGPGHYIIILDSCGQCLEETHFWQCHYHALMASQNIPTPIDSLQWALSGILDLMSFLCPYGPGHYIIILDSCGQCLEGLITVVIPLDRSLQGNSFQKLIFVNALIASQNIPTPIDSLQWALSGILDLMSFLCPYGPGHYIIILDSCGQCLEETHFWQCHYHALMASQNIPTPIDSLQWALFGILDLMSFLCPYGPGHYIIIMDSCGQCLEDGYFKQDSSYFSNTEIETWGYMGCLEYLAKNNLFDKLTNATESLANATENLMNAKENLYELKLKSRAYDRYIEIDKDDRSSKRFRQETSSLMELLPKEITSLY</sequence>
<evidence type="ECO:0000256" key="1">
    <source>
        <dbReference type="SAM" id="Coils"/>
    </source>
</evidence>
<evidence type="ECO:0000313" key="2">
    <source>
        <dbReference type="EMBL" id="CAG8832129.1"/>
    </source>
</evidence>
<protein>
    <submittedName>
        <fullName evidence="2">3468_t:CDS:1</fullName>
    </submittedName>
</protein>
<name>A0ABN7WJB8_GIGMA</name>
<reference evidence="2 3" key="1">
    <citation type="submission" date="2021-06" db="EMBL/GenBank/DDBJ databases">
        <authorList>
            <person name="Kallberg Y."/>
            <person name="Tangrot J."/>
            <person name="Rosling A."/>
        </authorList>
    </citation>
    <scope>NUCLEOTIDE SEQUENCE [LARGE SCALE GENOMIC DNA]</scope>
    <source>
        <strain evidence="2 3">120-4 pot B 10/14</strain>
    </source>
</reference>
<keyword evidence="1" id="KW-0175">Coiled coil</keyword>
<evidence type="ECO:0000313" key="3">
    <source>
        <dbReference type="Proteomes" id="UP000789901"/>
    </source>
</evidence>